<keyword evidence="1" id="KW-0472">Membrane</keyword>
<reference evidence="2 3" key="1">
    <citation type="submission" date="2016-07" db="EMBL/GenBank/DDBJ databases">
        <title>Pervasive Adenine N6-methylation of Active Genes in Fungi.</title>
        <authorList>
            <consortium name="DOE Joint Genome Institute"/>
            <person name="Mondo S.J."/>
            <person name="Dannebaum R.O."/>
            <person name="Kuo R.C."/>
            <person name="Labutti K."/>
            <person name="Haridas S."/>
            <person name="Kuo A."/>
            <person name="Salamov A."/>
            <person name="Ahrendt S.R."/>
            <person name="Lipzen A."/>
            <person name="Sullivan W."/>
            <person name="Andreopoulos W.B."/>
            <person name="Clum A."/>
            <person name="Lindquist E."/>
            <person name="Daum C."/>
            <person name="Ramamoorthy G.K."/>
            <person name="Gryganskyi A."/>
            <person name="Culley D."/>
            <person name="Magnuson J.K."/>
            <person name="James T.Y."/>
            <person name="O'Malley M.A."/>
            <person name="Stajich J.E."/>
            <person name="Spatafora J.W."/>
            <person name="Visel A."/>
            <person name="Grigoriev I.V."/>
        </authorList>
    </citation>
    <scope>NUCLEOTIDE SEQUENCE [LARGE SCALE GENOMIC DNA]</scope>
    <source>
        <strain evidence="2 3">NRRL 1336</strain>
    </source>
</reference>
<name>A0A1X2IBY9_9FUNG</name>
<dbReference type="EMBL" id="MCGE01000016">
    <property type="protein sequence ID" value="ORZ13614.1"/>
    <property type="molecule type" value="Genomic_DNA"/>
</dbReference>
<keyword evidence="3" id="KW-1185">Reference proteome</keyword>
<sequence length="140" mass="16098">MASRRKLVYLRITPITILEVLIFVTSDQINYDDALQATILTTLYDEILKHLTVISGKLVTKKQHDLETSRTINPGGEFSISYHFKWLDTHQAILLRDTPAQGSSKKSRYKPMSVYPYQLLVKVEDPQKVESLYTYFSTAV</sequence>
<feature type="transmembrane region" description="Helical" evidence="1">
    <location>
        <begin position="7"/>
        <end position="26"/>
    </location>
</feature>
<evidence type="ECO:0000313" key="3">
    <source>
        <dbReference type="Proteomes" id="UP000193560"/>
    </source>
</evidence>
<accession>A0A1X2IBY9</accession>
<proteinExistence type="predicted"/>
<dbReference type="OrthoDB" id="2288911at2759"/>
<keyword evidence="1" id="KW-1133">Transmembrane helix</keyword>
<evidence type="ECO:0000313" key="2">
    <source>
        <dbReference type="EMBL" id="ORZ13614.1"/>
    </source>
</evidence>
<gene>
    <name evidence="2" type="ORF">BCR42DRAFT_418723</name>
</gene>
<comment type="caution">
    <text evidence="2">The sequence shown here is derived from an EMBL/GenBank/DDBJ whole genome shotgun (WGS) entry which is preliminary data.</text>
</comment>
<evidence type="ECO:0000256" key="1">
    <source>
        <dbReference type="SAM" id="Phobius"/>
    </source>
</evidence>
<organism evidence="2 3">
    <name type="scientific">Absidia repens</name>
    <dbReference type="NCBI Taxonomy" id="90262"/>
    <lineage>
        <taxon>Eukaryota</taxon>
        <taxon>Fungi</taxon>
        <taxon>Fungi incertae sedis</taxon>
        <taxon>Mucoromycota</taxon>
        <taxon>Mucoromycotina</taxon>
        <taxon>Mucoromycetes</taxon>
        <taxon>Mucorales</taxon>
        <taxon>Cunninghamellaceae</taxon>
        <taxon>Absidia</taxon>
    </lineage>
</organism>
<protein>
    <submittedName>
        <fullName evidence="2">Uncharacterized protein</fullName>
    </submittedName>
</protein>
<keyword evidence="1" id="KW-0812">Transmembrane</keyword>
<dbReference type="Proteomes" id="UP000193560">
    <property type="component" value="Unassembled WGS sequence"/>
</dbReference>
<dbReference type="AlphaFoldDB" id="A0A1X2IBY9"/>